<name>A0A3M8DZJ3_9BACL</name>
<dbReference type="Pfam" id="PF14268">
    <property type="entry name" value="YoaP"/>
    <property type="match status" value="1"/>
</dbReference>
<evidence type="ECO:0000259" key="1">
    <source>
        <dbReference type="Pfam" id="PF00583"/>
    </source>
</evidence>
<evidence type="ECO:0000313" key="3">
    <source>
        <dbReference type="EMBL" id="RNB92407.1"/>
    </source>
</evidence>
<dbReference type="Pfam" id="PF00583">
    <property type="entry name" value="Acetyltransf_1"/>
    <property type="match status" value="1"/>
</dbReference>
<dbReference type="GO" id="GO:0016747">
    <property type="term" value="F:acyltransferase activity, transferring groups other than amino-acyl groups"/>
    <property type="evidence" value="ECO:0007669"/>
    <property type="project" value="InterPro"/>
</dbReference>
<dbReference type="InterPro" id="IPR000182">
    <property type="entry name" value="GNAT_dom"/>
</dbReference>
<protein>
    <submittedName>
        <fullName evidence="3">GNAT family N-acetyltransferase</fullName>
    </submittedName>
</protein>
<dbReference type="Proteomes" id="UP000271031">
    <property type="component" value="Unassembled WGS sequence"/>
</dbReference>
<dbReference type="InterPro" id="IPR016181">
    <property type="entry name" value="Acyl_CoA_acyltransferase"/>
</dbReference>
<dbReference type="SUPFAM" id="SSF55729">
    <property type="entry name" value="Acyl-CoA N-acyltransferases (Nat)"/>
    <property type="match status" value="1"/>
</dbReference>
<evidence type="ECO:0000313" key="4">
    <source>
        <dbReference type="Proteomes" id="UP000271031"/>
    </source>
</evidence>
<keyword evidence="4" id="KW-1185">Reference proteome</keyword>
<sequence>MQTNPIEFISLTEANIDQEHICCALGDPKTANGVQAKKDWMKARFAEGFRFKKGNVRGKVFIEYVPAEFAWVPVEAPGYLFINCLWVSGQFKGQGLAARLLAECIRDAQNMNGIVVIAGKGKRPYLSDKKFFAHHGFVTCDTALPYFELLVNRFQADAPLPRFCQHVQKQKSEIDERNGLQLFYTNQCPFTEFYADELEQAAREAGIPFEKHKIATREEARRAPSPYTSYSLFYRGKFVTHEIMTRDKFNKINWQEWT</sequence>
<accession>A0A3M8DZJ3</accession>
<proteinExistence type="predicted"/>
<feature type="domain" description="YoaP-like" evidence="2">
    <location>
        <begin position="208"/>
        <end position="251"/>
    </location>
</feature>
<gene>
    <name evidence="3" type="ORF">EDM56_01535</name>
</gene>
<dbReference type="InterPro" id="IPR025685">
    <property type="entry name" value="YoaP-like_dom"/>
</dbReference>
<dbReference type="RefSeq" id="WP_122916112.1">
    <property type="nucleotide sequence ID" value="NZ_RHHQ01000003.1"/>
</dbReference>
<dbReference type="AlphaFoldDB" id="A0A3M8DZJ3"/>
<reference evidence="3 4" key="1">
    <citation type="submission" date="2018-10" db="EMBL/GenBank/DDBJ databases">
        <title>Phylogenomics of Brevibacillus.</title>
        <authorList>
            <person name="Dunlap C."/>
        </authorList>
    </citation>
    <scope>NUCLEOTIDE SEQUENCE [LARGE SCALE GENOMIC DNA]</scope>
    <source>
        <strain evidence="3 4">JCM 15716</strain>
    </source>
</reference>
<dbReference type="CDD" id="cd04301">
    <property type="entry name" value="NAT_SF"/>
    <property type="match status" value="1"/>
</dbReference>
<dbReference type="Gene3D" id="3.40.630.30">
    <property type="match status" value="1"/>
</dbReference>
<dbReference type="EMBL" id="RHHQ01000003">
    <property type="protein sequence ID" value="RNB92407.1"/>
    <property type="molecule type" value="Genomic_DNA"/>
</dbReference>
<evidence type="ECO:0000259" key="2">
    <source>
        <dbReference type="Pfam" id="PF14268"/>
    </source>
</evidence>
<organism evidence="3 4">
    <name type="scientific">Brevibacillus fluminis</name>
    <dbReference type="NCBI Taxonomy" id="511487"/>
    <lineage>
        <taxon>Bacteria</taxon>
        <taxon>Bacillati</taxon>
        <taxon>Bacillota</taxon>
        <taxon>Bacilli</taxon>
        <taxon>Bacillales</taxon>
        <taxon>Paenibacillaceae</taxon>
        <taxon>Brevibacillus</taxon>
    </lineage>
</organism>
<comment type="caution">
    <text evidence="3">The sequence shown here is derived from an EMBL/GenBank/DDBJ whole genome shotgun (WGS) entry which is preliminary data.</text>
</comment>
<keyword evidence="3" id="KW-0808">Transferase</keyword>
<dbReference type="OrthoDB" id="3172674at2"/>
<feature type="domain" description="N-acetyltransferase" evidence="1">
    <location>
        <begin position="64"/>
        <end position="117"/>
    </location>
</feature>